<protein>
    <submittedName>
        <fullName evidence="2">Uncharacterized protein</fullName>
    </submittedName>
</protein>
<evidence type="ECO:0000313" key="2">
    <source>
        <dbReference type="EMBL" id="OGY40436.1"/>
    </source>
</evidence>
<evidence type="ECO:0000313" key="3">
    <source>
        <dbReference type="Proteomes" id="UP000178570"/>
    </source>
</evidence>
<gene>
    <name evidence="2" type="ORF">A2570_01840</name>
</gene>
<comment type="caution">
    <text evidence="2">The sequence shown here is derived from an EMBL/GenBank/DDBJ whole genome shotgun (WGS) entry which is preliminary data.</text>
</comment>
<feature type="transmembrane region" description="Helical" evidence="1">
    <location>
        <begin position="7"/>
        <end position="28"/>
    </location>
</feature>
<dbReference type="Proteomes" id="UP000178570">
    <property type="component" value="Unassembled WGS sequence"/>
</dbReference>
<accession>A0A1G1XL78</accession>
<dbReference type="AlphaFoldDB" id="A0A1G1XL78"/>
<dbReference type="EMBL" id="MHHY01000008">
    <property type="protein sequence ID" value="OGY40436.1"/>
    <property type="molecule type" value="Genomic_DNA"/>
</dbReference>
<proteinExistence type="predicted"/>
<evidence type="ECO:0000256" key="1">
    <source>
        <dbReference type="SAM" id="Phobius"/>
    </source>
</evidence>
<feature type="transmembrane region" description="Helical" evidence="1">
    <location>
        <begin position="53"/>
        <end position="74"/>
    </location>
</feature>
<dbReference type="STRING" id="1797529.A2570_01840"/>
<reference evidence="2 3" key="1">
    <citation type="journal article" date="2016" name="Nat. Commun.">
        <title>Thousands of microbial genomes shed light on interconnected biogeochemical processes in an aquifer system.</title>
        <authorList>
            <person name="Anantharaman K."/>
            <person name="Brown C.T."/>
            <person name="Hug L.A."/>
            <person name="Sharon I."/>
            <person name="Castelle C.J."/>
            <person name="Probst A.J."/>
            <person name="Thomas B.C."/>
            <person name="Singh A."/>
            <person name="Wilkins M.J."/>
            <person name="Karaoz U."/>
            <person name="Brodie E.L."/>
            <person name="Williams K.H."/>
            <person name="Hubbard S.S."/>
            <person name="Banfield J.F."/>
        </authorList>
    </citation>
    <scope>NUCLEOTIDE SEQUENCE [LARGE SCALE GENOMIC DNA]</scope>
</reference>
<name>A0A1G1XL78_9BACT</name>
<keyword evidence="1" id="KW-0472">Membrane</keyword>
<organism evidence="2 3">
    <name type="scientific">Candidatus Brennerbacteria bacterium RIFOXYD1_FULL_41_16</name>
    <dbReference type="NCBI Taxonomy" id="1797529"/>
    <lineage>
        <taxon>Bacteria</taxon>
        <taxon>Candidatus Brenneribacteriota</taxon>
    </lineage>
</organism>
<keyword evidence="1" id="KW-1133">Transmembrane helix</keyword>
<keyword evidence="1" id="KW-0812">Transmembrane</keyword>
<sequence length="80" mass="9219">MEKLLKIQFYVLFAGTVFAWGNFCHELFDWLNAKPWQGCVAKLSCPVYGPNPFLTSCFFGTVFFTMAFILNILIKKQQKA</sequence>